<accession>A0ABR6B9Y1</accession>
<gene>
    <name evidence="2" type="ORF">BC739_000851</name>
</gene>
<dbReference type="RefSeq" id="WP_025358780.1">
    <property type="nucleotide sequence ID" value="NZ_BAAABQ010000062.1"/>
</dbReference>
<evidence type="ECO:0000313" key="3">
    <source>
        <dbReference type="Proteomes" id="UP000517916"/>
    </source>
</evidence>
<evidence type="ECO:0008006" key="4">
    <source>
        <dbReference type="Google" id="ProtNLM"/>
    </source>
</evidence>
<dbReference type="EMBL" id="JACJID010000001">
    <property type="protein sequence ID" value="MBA8923654.1"/>
    <property type="molecule type" value="Genomic_DNA"/>
</dbReference>
<sequence>MPAYQPSDLPPEDADFGPSHDEITAELLTLSWQFFHTSPTAWEELRRFLASHDHHPVAGLEAFLDGLQFSANHLHRRSRGHST</sequence>
<organism evidence="2 3">
    <name type="scientific">Kutzneria viridogrisea</name>
    <dbReference type="NCBI Taxonomy" id="47990"/>
    <lineage>
        <taxon>Bacteria</taxon>
        <taxon>Bacillati</taxon>
        <taxon>Actinomycetota</taxon>
        <taxon>Actinomycetes</taxon>
        <taxon>Pseudonocardiales</taxon>
        <taxon>Pseudonocardiaceae</taxon>
        <taxon>Kutzneria</taxon>
    </lineage>
</organism>
<evidence type="ECO:0000313" key="2">
    <source>
        <dbReference type="EMBL" id="MBA8923654.1"/>
    </source>
</evidence>
<protein>
    <recommendedName>
        <fullName evidence="4">CdiI immunity protein domain-containing protein</fullName>
    </recommendedName>
</protein>
<keyword evidence="3" id="KW-1185">Reference proteome</keyword>
<feature type="region of interest" description="Disordered" evidence="1">
    <location>
        <begin position="1"/>
        <end position="20"/>
    </location>
</feature>
<evidence type="ECO:0000256" key="1">
    <source>
        <dbReference type="SAM" id="MobiDB-lite"/>
    </source>
</evidence>
<name>A0ABR6B9Y1_9PSEU</name>
<dbReference type="Proteomes" id="UP000517916">
    <property type="component" value="Unassembled WGS sequence"/>
</dbReference>
<comment type="caution">
    <text evidence="2">The sequence shown here is derived from an EMBL/GenBank/DDBJ whole genome shotgun (WGS) entry which is preliminary data.</text>
</comment>
<proteinExistence type="predicted"/>
<reference evidence="2 3" key="1">
    <citation type="submission" date="2020-08" db="EMBL/GenBank/DDBJ databases">
        <title>Genomic Encyclopedia of Archaeal and Bacterial Type Strains, Phase II (KMG-II): from individual species to whole genera.</title>
        <authorList>
            <person name="Goeker M."/>
        </authorList>
    </citation>
    <scope>NUCLEOTIDE SEQUENCE [LARGE SCALE GENOMIC DNA]</scope>
    <source>
        <strain evidence="2 3">DSM 43850</strain>
    </source>
</reference>